<dbReference type="EMBL" id="BGZK01001155">
    <property type="protein sequence ID" value="GBP72739.1"/>
    <property type="molecule type" value="Genomic_DNA"/>
</dbReference>
<evidence type="ECO:0000313" key="2">
    <source>
        <dbReference type="Proteomes" id="UP000299102"/>
    </source>
</evidence>
<evidence type="ECO:0000313" key="1">
    <source>
        <dbReference type="EMBL" id="GBP72739.1"/>
    </source>
</evidence>
<accession>A0A4C1YDM0</accession>
<comment type="caution">
    <text evidence="1">The sequence shown here is derived from an EMBL/GenBank/DDBJ whole genome shotgun (WGS) entry which is preliminary data.</text>
</comment>
<reference evidence="1 2" key="1">
    <citation type="journal article" date="2019" name="Commun. Biol.">
        <title>The bagworm genome reveals a unique fibroin gene that provides high tensile strength.</title>
        <authorList>
            <person name="Kono N."/>
            <person name="Nakamura H."/>
            <person name="Ohtoshi R."/>
            <person name="Tomita M."/>
            <person name="Numata K."/>
            <person name="Arakawa K."/>
        </authorList>
    </citation>
    <scope>NUCLEOTIDE SEQUENCE [LARGE SCALE GENOMIC DNA]</scope>
</reference>
<sequence length="120" mass="13092">MTSASLEQTQQCMSPAAQLHLATRISSPVHTDQAALVTDRRPSNFSGPPTAAVKATHITESLHADLTVHAADWRQSGDSCIQQQQSRQHASLVHCLHIYRSTTLFLMIGVHDHDECNPAA</sequence>
<keyword evidence="2" id="KW-1185">Reference proteome</keyword>
<protein>
    <submittedName>
        <fullName evidence="1">Uncharacterized protein</fullName>
    </submittedName>
</protein>
<gene>
    <name evidence="1" type="ORF">EVAR_75358_1</name>
</gene>
<dbReference type="AlphaFoldDB" id="A0A4C1YDM0"/>
<organism evidence="1 2">
    <name type="scientific">Eumeta variegata</name>
    <name type="common">Bagworm moth</name>
    <name type="synonym">Eumeta japonica</name>
    <dbReference type="NCBI Taxonomy" id="151549"/>
    <lineage>
        <taxon>Eukaryota</taxon>
        <taxon>Metazoa</taxon>
        <taxon>Ecdysozoa</taxon>
        <taxon>Arthropoda</taxon>
        <taxon>Hexapoda</taxon>
        <taxon>Insecta</taxon>
        <taxon>Pterygota</taxon>
        <taxon>Neoptera</taxon>
        <taxon>Endopterygota</taxon>
        <taxon>Lepidoptera</taxon>
        <taxon>Glossata</taxon>
        <taxon>Ditrysia</taxon>
        <taxon>Tineoidea</taxon>
        <taxon>Psychidae</taxon>
        <taxon>Oiketicinae</taxon>
        <taxon>Eumeta</taxon>
    </lineage>
</organism>
<name>A0A4C1YDM0_EUMVA</name>
<proteinExistence type="predicted"/>
<dbReference type="Proteomes" id="UP000299102">
    <property type="component" value="Unassembled WGS sequence"/>
</dbReference>